<dbReference type="OrthoDB" id="9790889at2"/>
<dbReference type="Gene3D" id="3.40.830.10">
    <property type="entry name" value="LigB-like"/>
    <property type="match status" value="1"/>
</dbReference>
<dbReference type="AlphaFoldDB" id="F0Q425"/>
<reference evidence="8" key="1">
    <citation type="submission" date="2011-02" db="EMBL/GenBank/DDBJ databases">
        <title>Complete sequence of Acidovorax avenae subsp. avenae ATCC 19860.</title>
        <authorList>
            <consortium name="US DOE Joint Genome Institute"/>
            <person name="Lucas S."/>
            <person name="Copeland A."/>
            <person name="Lapidus A."/>
            <person name="Cheng J.-F."/>
            <person name="Goodwin L."/>
            <person name="Pitluck S."/>
            <person name="Chertkov O."/>
            <person name="Held B."/>
            <person name="Detter J.C."/>
            <person name="Han C."/>
            <person name="Tapia R."/>
            <person name="Land M."/>
            <person name="Hauser L."/>
            <person name="Kyrpides N."/>
            <person name="Ivanova N."/>
            <person name="Ovchinnikova G."/>
            <person name="Pagani I."/>
            <person name="Gordon S."/>
            <person name="Woyke T."/>
        </authorList>
    </citation>
    <scope>NUCLEOTIDE SEQUENCE</scope>
    <source>
        <strain evidence="8">ATCC 19860</strain>
    </source>
</reference>
<dbReference type="GO" id="GO:0008198">
    <property type="term" value="F:ferrous iron binding"/>
    <property type="evidence" value="ECO:0007669"/>
    <property type="project" value="InterPro"/>
</dbReference>
<sequence>MSSTAPLSATPSSSAVPGPAPEREVPALFVSHGSPMFALEAGETGPALRAWADGLRRRFPELRGVVVMSPHWMARGVRVMTGAQPATWHDFGGFPEPLYALRYPASGAPALAGEVLSLLQAAGFDAQGDAQRPFDHGAWVPLMHLFPDADLPVVQVALPADAGPREVYDLGAALRGLRAHGVLVMGSGSMTHNLSEFFGGARGAQPYVTEFSRWVEGALQRGDVEELLEYRSRAPHAVRAHPGDDHFLPLFFALGAAGEDRVPAYLSREVMHGSLAMDAFALGPEAAAA</sequence>
<keyword evidence="3" id="KW-0479">Metal-binding</keyword>
<evidence type="ECO:0000256" key="1">
    <source>
        <dbReference type="ARBA" id="ARBA00001947"/>
    </source>
</evidence>
<dbReference type="Proteomes" id="UP000002482">
    <property type="component" value="Chromosome"/>
</dbReference>
<comment type="cofactor">
    <cofactor evidence="1">
        <name>Zn(2+)</name>
        <dbReference type="ChEBI" id="CHEBI:29105"/>
    </cofactor>
</comment>
<evidence type="ECO:0000259" key="7">
    <source>
        <dbReference type="Pfam" id="PF02900"/>
    </source>
</evidence>
<evidence type="ECO:0000313" key="9">
    <source>
        <dbReference type="Proteomes" id="UP000002482"/>
    </source>
</evidence>
<organism evidence="8 9">
    <name type="scientific">Paracidovorax avenae (strain ATCC 19860 / DSM 7227 / CCUG 15838 / JCM 20985 / LMG 2117 / NCPPB 1011)</name>
    <name type="common">Acidovorax avenae</name>
    <dbReference type="NCBI Taxonomy" id="643561"/>
    <lineage>
        <taxon>Bacteria</taxon>
        <taxon>Pseudomonadati</taxon>
        <taxon>Pseudomonadota</taxon>
        <taxon>Betaproteobacteria</taxon>
        <taxon>Burkholderiales</taxon>
        <taxon>Comamonadaceae</taxon>
        <taxon>Paracidovorax</taxon>
    </lineage>
</organism>
<keyword evidence="4" id="KW-0862">Zinc</keyword>
<dbReference type="SUPFAM" id="SSF53213">
    <property type="entry name" value="LigB-like"/>
    <property type="match status" value="1"/>
</dbReference>
<evidence type="ECO:0000256" key="6">
    <source>
        <dbReference type="SAM" id="MobiDB-lite"/>
    </source>
</evidence>
<keyword evidence="9" id="KW-1185">Reference proteome</keyword>
<dbReference type="CDD" id="cd07363">
    <property type="entry name" value="45_DOPA_Dioxygenase"/>
    <property type="match status" value="1"/>
</dbReference>
<dbReference type="HOGENOM" id="CLU_046582_2_1_4"/>
<keyword evidence="5" id="KW-0560">Oxidoreductase</keyword>
<dbReference type="KEGG" id="aaa:Acav_2828"/>
<dbReference type="GO" id="GO:0008270">
    <property type="term" value="F:zinc ion binding"/>
    <property type="evidence" value="ECO:0007669"/>
    <property type="project" value="InterPro"/>
</dbReference>
<feature type="region of interest" description="Disordered" evidence="6">
    <location>
        <begin position="1"/>
        <end position="21"/>
    </location>
</feature>
<evidence type="ECO:0000313" key="8">
    <source>
        <dbReference type="EMBL" id="ADX46734.1"/>
    </source>
</evidence>
<dbReference type="RefSeq" id="WP_013595227.1">
    <property type="nucleotide sequence ID" value="NC_015138.1"/>
</dbReference>
<dbReference type="PANTHER" id="PTHR30096:SF0">
    <property type="entry name" value="4,5-DOPA DIOXYGENASE EXTRADIOL-LIKE PROTEIN"/>
    <property type="match status" value="1"/>
</dbReference>
<dbReference type="InterPro" id="IPR014436">
    <property type="entry name" value="Extradiol_dOase_DODA"/>
</dbReference>
<dbReference type="PANTHER" id="PTHR30096">
    <property type="entry name" value="4,5-DOPA DIOXYGENASE EXTRADIOL-LIKE PROTEIN"/>
    <property type="match status" value="1"/>
</dbReference>
<feature type="domain" description="Extradiol ring-cleavage dioxygenase class III enzyme subunit B" evidence="7">
    <location>
        <begin position="27"/>
        <end position="263"/>
    </location>
</feature>
<evidence type="ECO:0000256" key="2">
    <source>
        <dbReference type="ARBA" id="ARBA00007581"/>
    </source>
</evidence>
<evidence type="ECO:0000256" key="3">
    <source>
        <dbReference type="ARBA" id="ARBA00022723"/>
    </source>
</evidence>
<protein>
    <submittedName>
        <fullName evidence="8">Extradiol ring-cleavage dioxygenase class III protein subunit B</fullName>
    </submittedName>
</protein>
<keyword evidence="8" id="KW-0223">Dioxygenase</keyword>
<dbReference type="InterPro" id="IPR004183">
    <property type="entry name" value="Xdiol_dOase_suB"/>
</dbReference>
<gene>
    <name evidence="8" type="ordered locus">Acav_2828</name>
</gene>
<dbReference type="PIRSF" id="PIRSF006157">
    <property type="entry name" value="Doxgns_DODA"/>
    <property type="match status" value="1"/>
</dbReference>
<comment type="similarity">
    <text evidence="2">Belongs to the DODA-type extradiol aromatic ring-opening dioxygenase family.</text>
</comment>
<accession>F0Q425</accession>
<name>F0Q425_PARA1</name>
<evidence type="ECO:0000256" key="5">
    <source>
        <dbReference type="ARBA" id="ARBA00023002"/>
    </source>
</evidence>
<evidence type="ECO:0000256" key="4">
    <source>
        <dbReference type="ARBA" id="ARBA00022833"/>
    </source>
</evidence>
<feature type="compositionally biased region" description="Low complexity" evidence="6">
    <location>
        <begin position="1"/>
        <end position="15"/>
    </location>
</feature>
<dbReference type="Pfam" id="PF02900">
    <property type="entry name" value="LigB"/>
    <property type="match status" value="1"/>
</dbReference>
<dbReference type="GeneID" id="34237150"/>
<proteinExistence type="inferred from homology"/>
<dbReference type="GO" id="GO:0016702">
    <property type="term" value="F:oxidoreductase activity, acting on single donors with incorporation of molecular oxygen, incorporation of two atoms of oxygen"/>
    <property type="evidence" value="ECO:0007669"/>
    <property type="project" value="UniProtKB-ARBA"/>
</dbReference>
<dbReference type="EMBL" id="CP002521">
    <property type="protein sequence ID" value="ADX46734.1"/>
    <property type="molecule type" value="Genomic_DNA"/>
</dbReference>